<proteinExistence type="predicted"/>
<keyword evidence="2" id="KW-1185">Reference proteome</keyword>
<accession>A0A1J5MTG9</accession>
<sequence>MKKSSMNALVYLFQPEDSTGAPWSNELCRAANGPLGLVKLLFWTGVSMVLSIGVSQLV</sequence>
<dbReference type="RefSeq" id="WP_165610803.1">
    <property type="nucleotide sequence ID" value="NZ_LKAQ01000004.1"/>
</dbReference>
<evidence type="ECO:0000313" key="1">
    <source>
        <dbReference type="EMBL" id="OIQ49917.1"/>
    </source>
</evidence>
<reference evidence="1 2" key="1">
    <citation type="submission" date="2015-09" db="EMBL/GenBank/DDBJ databases">
        <title>Genome of Desulfovibrio dechloracetivorans BerOc1, a mercury methylating strain isolated from highly hydrocarbons and metals contaminated coastal sediments.</title>
        <authorList>
            <person name="Goni Urriza M."/>
            <person name="Gassie C."/>
            <person name="Bouchez O."/>
            <person name="Klopp C."/>
            <person name="Ranchou-Peyruse A."/>
            <person name="Remy G."/>
        </authorList>
    </citation>
    <scope>NUCLEOTIDE SEQUENCE [LARGE SCALE GENOMIC DNA]</scope>
    <source>
        <strain evidence="1 2">BerOc1</strain>
    </source>
</reference>
<name>A0A1J5MTG9_9BACT</name>
<gene>
    <name evidence="1" type="ORF">BerOc1_01845</name>
</gene>
<organism evidence="1 2">
    <name type="scientific">Pseudodesulfovibrio hydrargyri</name>
    <dbReference type="NCBI Taxonomy" id="2125990"/>
    <lineage>
        <taxon>Bacteria</taxon>
        <taxon>Pseudomonadati</taxon>
        <taxon>Thermodesulfobacteriota</taxon>
        <taxon>Desulfovibrionia</taxon>
        <taxon>Desulfovibrionales</taxon>
        <taxon>Desulfovibrionaceae</taxon>
    </lineage>
</organism>
<protein>
    <submittedName>
        <fullName evidence="1">Uncharacterized protein</fullName>
    </submittedName>
</protein>
<dbReference type="EMBL" id="LKAQ01000004">
    <property type="protein sequence ID" value="OIQ49917.1"/>
    <property type="molecule type" value="Genomic_DNA"/>
</dbReference>
<dbReference type="AlphaFoldDB" id="A0A1J5MTG9"/>
<evidence type="ECO:0000313" key="2">
    <source>
        <dbReference type="Proteomes" id="UP000181901"/>
    </source>
</evidence>
<dbReference type="Proteomes" id="UP000181901">
    <property type="component" value="Unassembled WGS sequence"/>
</dbReference>
<comment type="caution">
    <text evidence="1">The sequence shown here is derived from an EMBL/GenBank/DDBJ whole genome shotgun (WGS) entry which is preliminary data.</text>
</comment>